<dbReference type="EMBL" id="DWWS01000012">
    <property type="protein sequence ID" value="HJC22438.1"/>
    <property type="molecule type" value="Genomic_DNA"/>
</dbReference>
<reference evidence="1" key="1">
    <citation type="journal article" date="2021" name="PeerJ">
        <title>Extensive microbial diversity within the chicken gut microbiome revealed by metagenomics and culture.</title>
        <authorList>
            <person name="Gilroy R."/>
            <person name="Ravi A."/>
            <person name="Getino M."/>
            <person name="Pursley I."/>
            <person name="Horton D.L."/>
            <person name="Alikhan N.F."/>
            <person name="Baker D."/>
            <person name="Gharbi K."/>
            <person name="Hall N."/>
            <person name="Watson M."/>
            <person name="Adriaenssens E.M."/>
            <person name="Foster-Nyarko E."/>
            <person name="Jarju S."/>
            <person name="Secka A."/>
            <person name="Antonio M."/>
            <person name="Oren A."/>
            <person name="Chaudhuri R.R."/>
            <person name="La Ragione R."/>
            <person name="Hildebrand F."/>
            <person name="Pallen M.J."/>
        </authorList>
    </citation>
    <scope>NUCLEOTIDE SEQUENCE</scope>
    <source>
        <strain evidence="1">USAMLcec2-132</strain>
    </source>
</reference>
<protein>
    <submittedName>
        <fullName evidence="1">Uncharacterized protein</fullName>
    </submittedName>
</protein>
<organism evidence="1 2">
    <name type="scientific">Candidatus Eisenbergiella merdavium</name>
    <dbReference type="NCBI Taxonomy" id="2838551"/>
    <lineage>
        <taxon>Bacteria</taxon>
        <taxon>Bacillati</taxon>
        <taxon>Bacillota</taxon>
        <taxon>Clostridia</taxon>
        <taxon>Lachnospirales</taxon>
        <taxon>Lachnospiraceae</taxon>
        <taxon>Eisenbergiella</taxon>
    </lineage>
</organism>
<evidence type="ECO:0000313" key="2">
    <source>
        <dbReference type="Proteomes" id="UP000823891"/>
    </source>
</evidence>
<dbReference type="Proteomes" id="UP000823891">
    <property type="component" value="Unassembled WGS sequence"/>
</dbReference>
<reference evidence="1" key="2">
    <citation type="submission" date="2021-04" db="EMBL/GenBank/DDBJ databases">
        <authorList>
            <person name="Gilroy R."/>
        </authorList>
    </citation>
    <scope>NUCLEOTIDE SEQUENCE</scope>
    <source>
        <strain evidence="1">USAMLcec2-132</strain>
    </source>
</reference>
<evidence type="ECO:0000313" key="1">
    <source>
        <dbReference type="EMBL" id="HJC22438.1"/>
    </source>
</evidence>
<proteinExistence type="predicted"/>
<accession>A0A9D2SNK2</accession>
<name>A0A9D2SNK2_9FIRM</name>
<sequence>MAPPFLNYTKCAVLVHGKSELVLTQYIYTNLHLPIKIISRDKGKSSIQINGLPAFLKKKPFQSLKAFSDEFSVEYDKKGRCLKNFKLFIIMDTDDCDEDMKKKYISGDLFSGHPLQEYIVPVYNIDNLEDVMLKSGIMVKRISGSDKGSYYNKIFPINTGTVNMDTINQVRIFAHKIRGIKETNMLDFIEYCFTLLPNEKLWEDN</sequence>
<gene>
    <name evidence="1" type="ORF">H9761_01885</name>
</gene>
<comment type="caution">
    <text evidence="1">The sequence shown here is derived from an EMBL/GenBank/DDBJ whole genome shotgun (WGS) entry which is preliminary data.</text>
</comment>
<dbReference type="AlphaFoldDB" id="A0A9D2SNK2"/>